<keyword evidence="6" id="KW-1015">Disulfide bond</keyword>
<organism evidence="13">
    <name type="scientific">Solanum chilense</name>
    <name type="common">Tomato</name>
    <name type="synonym">Lycopersicon chilense</name>
    <dbReference type="NCBI Taxonomy" id="4083"/>
    <lineage>
        <taxon>Eukaryota</taxon>
        <taxon>Viridiplantae</taxon>
        <taxon>Streptophyta</taxon>
        <taxon>Embryophyta</taxon>
        <taxon>Tracheophyta</taxon>
        <taxon>Spermatophyta</taxon>
        <taxon>Magnoliopsida</taxon>
        <taxon>eudicotyledons</taxon>
        <taxon>Gunneridae</taxon>
        <taxon>Pentapetalae</taxon>
        <taxon>asterids</taxon>
        <taxon>lamiids</taxon>
        <taxon>Solanales</taxon>
        <taxon>Solanaceae</taxon>
        <taxon>Solanoideae</taxon>
        <taxon>Solaneae</taxon>
        <taxon>Solanum</taxon>
        <taxon>Solanum subgen. Lycopersicon</taxon>
    </lineage>
</organism>
<dbReference type="GO" id="GO:0098552">
    <property type="term" value="C:side of membrane"/>
    <property type="evidence" value="ECO:0007669"/>
    <property type="project" value="UniProtKB-KW"/>
</dbReference>
<feature type="signal peptide" evidence="11">
    <location>
        <begin position="1"/>
        <end position="30"/>
    </location>
</feature>
<reference evidence="13" key="1">
    <citation type="submission" date="2019-05" db="EMBL/GenBank/DDBJ databases">
        <title>The de novo reference genome and transcriptome assemblies of the wild tomato species Solanum chilense.</title>
        <authorList>
            <person name="Stam R."/>
            <person name="Nosenko T."/>
            <person name="Hoerger A.C."/>
            <person name="Stephan W."/>
            <person name="Seidel M.A."/>
            <person name="Kuhn J.M.M."/>
            <person name="Haberer G."/>
            <person name="Tellier A."/>
        </authorList>
    </citation>
    <scope>NUCLEOTIDE SEQUENCE</scope>
    <source>
        <tissue evidence="13">Mature leaves</tissue>
    </source>
</reference>
<evidence type="ECO:0000256" key="9">
    <source>
        <dbReference type="SAM" id="MobiDB-lite"/>
    </source>
</evidence>
<feature type="compositionally biased region" description="Basic residues" evidence="9">
    <location>
        <begin position="143"/>
        <end position="159"/>
    </location>
</feature>
<keyword evidence="4" id="KW-0336">GPI-anchor</keyword>
<evidence type="ECO:0000256" key="4">
    <source>
        <dbReference type="ARBA" id="ARBA00022622"/>
    </source>
</evidence>
<feature type="chain" id="PRO_5026653982" description="Bifunctional inhibitor/plant lipid transfer protein/seed storage helical domain-containing protein" evidence="11">
    <location>
        <begin position="31"/>
        <end position="255"/>
    </location>
</feature>
<accession>A0A6N2B3P3</accession>
<keyword evidence="7" id="KW-0325">Glycoprotein</keyword>
<comment type="subcellular location">
    <subcellularLocation>
        <location evidence="1">Cell membrane</location>
        <topology evidence="1">Lipid-anchor</topology>
        <topology evidence="1">GPI-anchor</topology>
    </subcellularLocation>
</comment>
<feature type="transmembrane region" description="Helical" evidence="10">
    <location>
        <begin position="228"/>
        <end position="248"/>
    </location>
</feature>
<evidence type="ECO:0000256" key="8">
    <source>
        <dbReference type="ARBA" id="ARBA00023288"/>
    </source>
</evidence>
<keyword evidence="10" id="KW-0472">Membrane</keyword>
<dbReference type="GO" id="GO:0005886">
    <property type="term" value="C:plasma membrane"/>
    <property type="evidence" value="ECO:0007669"/>
    <property type="project" value="UniProtKB-SubCell"/>
</dbReference>
<keyword evidence="10" id="KW-1133">Transmembrane helix</keyword>
<keyword evidence="5 11" id="KW-0732">Signal</keyword>
<evidence type="ECO:0000256" key="11">
    <source>
        <dbReference type="SAM" id="SignalP"/>
    </source>
</evidence>
<evidence type="ECO:0000256" key="1">
    <source>
        <dbReference type="ARBA" id="ARBA00004609"/>
    </source>
</evidence>
<feature type="compositionally biased region" description="Low complexity" evidence="9">
    <location>
        <begin position="211"/>
        <end position="222"/>
    </location>
</feature>
<feature type="domain" description="Bifunctional inhibitor/plant lipid transfer protein/seed storage helical" evidence="12">
    <location>
        <begin position="28"/>
        <end position="111"/>
    </location>
</feature>
<dbReference type="InterPro" id="IPR043325">
    <property type="entry name" value="LTSS"/>
</dbReference>
<dbReference type="InterPro" id="IPR036312">
    <property type="entry name" value="Bifun_inhib/LTP/seed_sf"/>
</dbReference>
<dbReference type="PANTHER" id="PTHR33044">
    <property type="entry name" value="BIFUNCTIONAL INHIBITOR/LIPID-TRANSFER PROTEIN/SEED STORAGE 2S ALBUMIN SUPERFAMILY PROTEIN-RELATED"/>
    <property type="match status" value="1"/>
</dbReference>
<dbReference type="AlphaFoldDB" id="A0A6N2B3P3"/>
<evidence type="ECO:0000256" key="5">
    <source>
        <dbReference type="ARBA" id="ARBA00022729"/>
    </source>
</evidence>
<dbReference type="InterPro" id="IPR016140">
    <property type="entry name" value="Bifunc_inhib/LTP/seed_store"/>
</dbReference>
<dbReference type="Pfam" id="PF14368">
    <property type="entry name" value="LTP_2"/>
    <property type="match status" value="1"/>
</dbReference>
<evidence type="ECO:0000256" key="3">
    <source>
        <dbReference type="ARBA" id="ARBA00022475"/>
    </source>
</evidence>
<dbReference type="SUPFAM" id="SSF47699">
    <property type="entry name" value="Bifunctional inhibitor/lipid-transfer protein/seed storage 2S albumin"/>
    <property type="match status" value="1"/>
</dbReference>
<sequence>MENLKVSKSVHDIILLTLVLSFSTFKVVNCQINTACTSSIISTFTPCLNYLTGSSGNGSSPTEDCCNSLKSSMSDSIDCICLVVTGNVPVSIPFIRTLALSLPQACNSGVPVQCSASGVPLPSPGPALFAPPPAPVPVPVPPPHHHHHHVPAHPPHHQRAAAFPPSLAPHGSRVGKASAEPTPEVDPPSIEDDEPTIEKPTTAASPPKPSLLPKTTLQKPQNTSASSYISSFSSPFMLMLVALVTLFVDKSLVLF</sequence>
<evidence type="ECO:0000256" key="2">
    <source>
        <dbReference type="ARBA" id="ARBA00009748"/>
    </source>
</evidence>
<feature type="region of interest" description="Disordered" evidence="9">
    <location>
        <begin position="136"/>
        <end position="222"/>
    </location>
</feature>
<evidence type="ECO:0000313" key="13">
    <source>
        <dbReference type="EMBL" id="TMW88638.1"/>
    </source>
</evidence>
<protein>
    <recommendedName>
        <fullName evidence="12">Bifunctional inhibitor/plant lipid transfer protein/seed storage helical domain-containing protein</fullName>
    </recommendedName>
</protein>
<evidence type="ECO:0000256" key="7">
    <source>
        <dbReference type="ARBA" id="ARBA00023180"/>
    </source>
</evidence>
<evidence type="ECO:0000256" key="6">
    <source>
        <dbReference type="ARBA" id="ARBA00023157"/>
    </source>
</evidence>
<comment type="caution">
    <text evidence="13">The sequence shown here is derived from an EMBL/GenBank/DDBJ whole genome shotgun (WGS) entry which is preliminary data.</text>
</comment>
<dbReference type="EMBL" id="RXGB01004960">
    <property type="protein sequence ID" value="TMW88638.1"/>
    <property type="molecule type" value="Genomic_DNA"/>
</dbReference>
<keyword evidence="3" id="KW-1003">Cell membrane</keyword>
<dbReference type="Gene3D" id="1.10.110.10">
    <property type="entry name" value="Plant lipid-transfer and hydrophobic proteins"/>
    <property type="match status" value="1"/>
</dbReference>
<evidence type="ECO:0000256" key="10">
    <source>
        <dbReference type="SAM" id="Phobius"/>
    </source>
</evidence>
<proteinExistence type="inferred from homology"/>
<dbReference type="CDD" id="cd00010">
    <property type="entry name" value="AAI_LTSS"/>
    <property type="match status" value="1"/>
</dbReference>
<name>A0A6N2B3P3_SOLCI</name>
<comment type="similarity">
    <text evidence="2">Belongs to the plant LTP family.</text>
</comment>
<gene>
    <name evidence="13" type="ORF">EJD97_018298</name>
</gene>
<keyword evidence="8" id="KW-0449">Lipoprotein</keyword>
<keyword evidence="10" id="KW-0812">Transmembrane</keyword>
<evidence type="ECO:0000259" key="12">
    <source>
        <dbReference type="Pfam" id="PF14368"/>
    </source>
</evidence>